<gene>
    <name evidence="2" type="ORF">JI747_018195</name>
</gene>
<evidence type="ECO:0000313" key="2">
    <source>
        <dbReference type="EMBL" id="MCA6069101.1"/>
    </source>
</evidence>
<organism evidence="2 3">
    <name type="scientific">Chryseobacterium tagetis</name>
    <dbReference type="NCBI Taxonomy" id="2801334"/>
    <lineage>
        <taxon>Bacteria</taxon>
        <taxon>Pseudomonadati</taxon>
        <taxon>Bacteroidota</taxon>
        <taxon>Flavobacteriia</taxon>
        <taxon>Flavobacteriales</taxon>
        <taxon>Weeksellaceae</taxon>
        <taxon>Chryseobacterium group</taxon>
        <taxon>Chryseobacterium</taxon>
    </lineage>
</organism>
<dbReference type="InterPro" id="IPR029303">
    <property type="entry name" value="CapF_C"/>
</dbReference>
<feature type="domain" description="Capsular polysaccharide assembling protein CapF C-terminal" evidence="1">
    <location>
        <begin position="16"/>
        <end position="126"/>
    </location>
</feature>
<dbReference type="Pfam" id="PF14667">
    <property type="entry name" value="Polysacc_synt_C"/>
    <property type="match status" value="1"/>
</dbReference>
<evidence type="ECO:0000259" key="1">
    <source>
        <dbReference type="Pfam" id="PF14667"/>
    </source>
</evidence>
<keyword evidence="3" id="KW-1185">Reference proteome</keyword>
<dbReference type="Gene3D" id="2.60.120.10">
    <property type="entry name" value="Jelly Rolls"/>
    <property type="match status" value="1"/>
</dbReference>
<protein>
    <submittedName>
        <fullName evidence="2">WxcM-like domain-containing protein</fullName>
    </submittedName>
</protein>
<accession>A0ABS8A540</accession>
<dbReference type="SUPFAM" id="SSF51182">
    <property type="entry name" value="RmlC-like cupins"/>
    <property type="match status" value="1"/>
</dbReference>
<evidence type="ECO:0000313" key="3">
    <source>
        <dbReference type="Proteomes" id="UP000618240"/>
    </source>
</evidence>
<proteinExistence type="predicted"/>
<dbReference type="InterPro" id="IPR011051">
    <property type="entry name" value="RmlC_Cupin_sf"/>
</dbReference>
<reference evidence="2 3" key="1">
    <citation type="submission" date="2021-09" db="EMBL/GenBank/DDBJ databases">
        <title>Genome sequencing and assembly of Chryseobacterium sp. RG1.</title>
        <authorList>
            <person name="Chhetri G."/>
        </authorList>
    </citation>
    <scope>NUCLEOTIDE SEQUENCE [LARGE SCALE GENOMIC DNA]</scope>
    <source>
        <strain evidence="2 3">RG1</strain>
    </source>
</reference>
<dbReference type="EMBL" id="JAERSE020000005">
    <property type="protein sequence ID" value="MCA6069101.1"/>
    <property type="molecule type" value="Genomic_DNA"/>
</dbReference>
<dbReference type="RefSeq" id="WP_225690290.1">
    <property type="nucleotide sequence ID" value="NZ_JAERSE020000005.1"/>
</dbReference>
<dbReference type="InterPro" id="IPR014710">
    <property type="entry name" value="RmlC-like_jellyroll"/>
</dbReference>
<comment type="caution">
    <text evidence="2">The sequence shown here is derived from an EMBL/GenBank/DDBJ whole genome shotgun (WGS) entry which is preliminary data.</text>
</comment>
<name>A0ABS8A540_9FLAO</name>
<dbReference type="Proteomes" id="UP000618240">
    <property type="component" value="Unassembled WGS sequence"/>
</dbReference>
<sequence>MSLKEKIKVTSLRVISDSRGWFLKVINGYEENLPKHTGEIYFTSALPGKSKGGHYHIRAVEWFVLIKGQCDLHLIDVETNEKMILKLSSDDPMTIYVPNNVAHSFFNTGEVDYILMAYSDILYDPVDTIPYDFNF</sequence>